<gene>
    <name evidence="3" type="ORF">MCOR_4622</name>
</gene>
<dbReference type="EMBL" id="CACVKT020000784">
    <property type="protein sequence ID" value="CAC5363061.1"/>
    <property type="molecule type" value="Genomic_DNA"/>
</dbReference>
<dbReference type="Proteomes" id="UP000507470">
    <property type="component" value="Unassembled WGS sequence"/>
</dbReference>
<reference evidence="3 4" key="1">
    <citation type="submission" date="2020-06" db="EMBL/GenBank/DDBJ databases">
        <authorList>
            <person name="Li R."/>
            <person name="Bekaert M."/>
        </authorList>
    </citation>
    <scope>NUCLEOTIDE SEQUENCE [LARGE SCALE GENOMIC DNA]</scope>
    <source>
        <strain evidence="4">wild</strain>
    </source>
</reference>
<name>A0A6J8A932_MYTCO</name>
<feature type="transmembrane region" description="Helical" evidence="2">
    <location>
        <begin position="6"/>
        <end position="26"/>
    </location>
</feature>
<protein>
    <submittedName>
        <fullName evidence="3">Uncharacterized protein</fullName>
    </submittedName>
</protein>
<evidence type="ECO:0000313" key="4">
    <source>
        <dbReference type="Proteomes" id="UP000507470"/>
    </source>
</evidence>
<keyword evidence="2" id="KW-1133">Transmembrane helix</keyword>
<evidence type="ECO:0000256" key="1">
    <source>
        <dbReference type="SAM" id="MobiDB-lite"/>
    </source>
</evidence>
<keyword evidence="2" id="KW-0812">Transmembrane</keyword>
<feature type="region of interest" description="Disordered" evidence="1">
    <location>
        <begin position="109"/>
        <end position="142"/>
    </location>
</feature>
<accession>A0A6J8A932</accession>
<proteinExistence type="predicted"/>
<evidence type="ECO:0000313" key="3">
    <source>
        <dbReference type="EMBL" id="CAC5363061.1"/>
    </source>
</evidence>
<sequence length="185" mass="21338">MQTETIIYIICTSCVTFVLTLCLVALNRYRRKRNRHLNVQHVITRDNNENNTVNCNQEQNHYEKVYDTIDESKMIDMPGQHSIQAAESSSDSSIKDDFNLSDGYLNPYQPMVPDPDIHDYLHAKPLDENDPLKHSNQDQDHSTFHRLSSTNEQELQELSTSVKISQSLFPEIETGIKCSDYVSMN</sequence>
<evidence type="ECO:0000256" key="2">
    <source>
        <dbReference type="SAM" id="Phobius"/>
    </source>
</evidence>
<feature type="compositionally biased region" description="Basic and acidic residues" evidence="1">
    <location>
        <begin position="115"/>
        <end position="142"/>
    </location>
</feature>
<keyword evidence="4" id="KW-1185">Reference proteome</keyword>
<keyword evidence="2" id="KW-0472">Membrane</keyword>
<organism evidence="3 4">
    <name type="scientific">Mytilus coruscus</name>
    <name type="common">Sea mussel</name>
    <dbReference type="NCBI Taxonomy" id="42192"/>
    <lineage>
        <taxon>Eukaryota</taxon>
        <taxon>Metazoa</taxon>
        <taxon>Spiralia</taxon>
        <taxon>Lophotrochozoa</taxon>
        <taxon>Mollusca</taxon>
        <taxon>Bivalvia</taxon>
        <taxon>Autobranchia</taxon>
        <taxon>Pteriomorphia</taxon>
        <taxon>Mytilida</taxon>
        <taxon>Mytiloidea</taxon>
        <taxon>Mytilidae</taxon>
        <taxon>Mytilinae</taxon>
        <taxon>Mytilus</taxon>
    </lineage>
</organism>
<dbReference type="AlphaFoldDB" id="A0A6J8A932"/>